<evidence type="ECO:0000313" key="2">
    <source>
        <dbReference type="EMBL" id="VYT24588.1"/>
    </source>
</evidence>
<name>A0A6N2V382_9FIRM</name>
<accession>A0A6N2V382</accession>
<dbReference type="CDD" id="cd00118">
    <property type="entry name" value="LysM"/>
    <property type="match status" value="1"/>
</dbReference>
<dbReference type="PROSITE" id="PS51782">
    <property type="entry name" value="LYSM"/>
    <property type="match status" value="1"/>
</dbReference>
<dbReference type="AlphaFoldDB" id="A0A6N2V382"/>
<proteinExistence type="predicted"/>
<dbReference type="Pfam" id="PF12673">
    <property type="entry name" value="SipL"/>
    <property type="match status" value="3"/>
</dbReference>
<evidence type="ECO:0000259" key="1">
    <source>
        <dbReference type="PROSITE" id="PS51782"/>
    </source>
</evidence>
<gene>
    <name evidence="2" type="ORF">BGLFYP119_02427</name>
</gene>
<dbReference type="InterPro" id="IPR024300">
    <property type="entry name" value="SipL_SPOCS_dom"/>
</dbReference>
<dbReference type="InterPro" id="IPR018392">
    <property type="entry name" value="LysM"/>
</dbReference>
<protein>
    <submittedName>
        <fullName evidence="2">LysM domain protein</fullName>
    </submittedName>
</protein>
<dbReference type="SUPFAM" id="SSF54106">
    <property type="entry name" value="LysM domain"/>
    <property type="match status" value="1"/>
</dbReference>
<sequence>MELKKEDIQMLRVKSRATSQVTFDADFNVPDVKPDIGRMIQHKGDVSMDEVRLNEGRGFLRGSLNVDLLYVGEEEGRVYSLSAKLPLEETLNLEGIVSGDKMCLKWEIEDLSLHLIHSRKLNIKAVVTFYAVVDELAGIRLPVELSDPSVSVRKKSMSLLSLAIHKKDTLREKEEITLASNKPNIAELLWYTADVRGLDLRPEENKVRAKGELFVFALYVGDDEGRTVQWLEYSVPFSGEVECAGCTADMIPNMEASVINQSVEVKPDADGEERLLLADVVLEIDMKLYREEDHDVILDVYTPLRQCMPKGRTEKLESLLVRNFSKCRLTGRIEMKENQGKILQICHSQGRVKVDQTKIVENGVQADGIVHMKILYIVGNDDIPFYSMETMVPFSHVVEARGITKDSIYYLHAELEQLSTSMADSSEIELKATVSLNLLVVSCQEETIIEKVEEAPLDKEKVRSLPGITVYVVKPGDTLWEIAKKFFTTTEEISRMNELEDQKLSPGQPLLLVKKVEE</sequence>
<dbReference type="SMART" id="SM00257">
    <property type="entry name" value="LysM"/>
    <property type="match status" value="1"/>
</dbReference>
<dbReference type="InterPro" id="IPR036779">
    <property type="entry name" value="LysM_dom_sf"/>
</dbReference>
<reference evidence="2" key="1">
    <citation type="submission" date="2019-11" db="EMBL/GenBank/DDBJ databases">
        <authorList>
            <person name="Feng L."/>
        </authorList>
    </citation>
    <scope>NUCLEOTIDE SEQUENCE</scope>
    <source>
        <strain evidence="2">BgluceraseaLFYP119</strain>
    </source>
</reference>
<organism evidence="2">
    <name type="scientific">Blautia glucerasea</name>
    <dbReference type="NCBI Taxonomy" id="536633"/>
    <lineage>
        <taxon>Bacteria</taxon>
        <taxon>Bacillati</taxon>
        <taxon>Bacillota</taxon>
        <taxon>Clostridia</taxon>
        <taxon>Lachnospirales</taxon>
        <taxon>Lachnospiraceae</taxon>
        <taxon>Blautia</taxon>
    </lineage>
</organism>
<dbReference type="Pfam" id="PF01476">
    <property type="entry name" value="LysM"/>
    <property type="match status" value="1"/>
</dbReference>
<dbReference type="EMBL" id="CACRST010000024">
    <property type="protein sequence ID" value="VYT24588.1"/>
    <property type="molecule type" value="Genomic_DNA"/>
</dbReference>
<feature type="domain" description="LysM" evidence="1">
    <location>
        <begin position="469"/>
        <end position="512"/>
    </location>
</feature>
<dbReference type="RefSeq" id="WP_156354890.1">
    <property type="nucleotide sequence ID" value="NZ_CACRST010000024.1"/>
</dbReference>
<dbReference type="Gene3D" id="3.10.350.10">
    <property type="entry name" value="LysM domain"/>
    <property type="match status" value="1"/>
</dbReference>